<protein>
    <submittedName>
        <fullName evidence="1">Protein belonging to Uncharacterized protein family UPF0398</fullName>
    </submittedName>
</protein>
<dbReference type="PANTHER" id="PTHR38440:SF1">
    <property type="entry name" value="UPF0398 PROTEIN SPR0331"/>
    <property type="match status" value="1"/>
</dbReference>
<dbReference type="Pfam" id="PF06908">
    <property type="entry name" value="YpsA"/>
    <property type="match status" value="1"/>
</dbReference>
<name>J9FL80_9ZZZZ</name>
<organism evidence="1">
    <name type="scientific">gut metagenome</name>
    <dbReference type="NCBI Taxonomy" id="749906"/>
    <lineage>
        <taxon>unclassified sequences</taxon>
        <taxon>metagenomes</taxon>
        <taxon>organismal metagenomes</taxon>
    </lineage>
</organism>
<accession>J9FL80</accession>
<comment type="caution">
    <text evidence="1">The sequence shown here is derived from an EMBL/GenBank/DDBJ whole genome shotgun (WGS) entry which is preliminary data.</text>
</comment>
<dbReference type="SUPFAM" id="SSF102405">
    <property type="entry name" value="MCP/YpsA-like"/>
    <property type="match status" value="1"/>
</dbReference>
<dbReference type="InterPro" id="IPR010697">
    <property type="entry name" value="YspA"/>
</dbReference>
<sequence>MAIGFDLMAAEEVYAMSHIYPDMKLIAVIPHMGQTQKWKDKDKLRYSELLNAADEVIFLSRHYYDGCLLRRNDYMLAHAKEVIAYFDGTPKGGTFYTCRKAQSMGMKVVNLF</sequence>
<proteinExistence type="predicted"/>
<gene>
    <name evidence="1" type="ORF">EVA_16721</name>
</gene>
<dbReference type="EMBL" id="AMCI01005954">
    <property type="protein sequence ID" value="EJW95178.1"/>
    <property type="molecule type" value="Genomic_DNA"/>
</dbReference>
<dbReference type="PANTHER" id="PTHR38440">
    <property type="entry name" value="UPF0398 PROTEIN YPSA"/>
    <property type="match status" value="1"/>
</dbReference>
<dbReference type="AlphaFoldDB" id="J9FL80"/>
<reference evidence="1" key="1">
    <citation type="journal article" date="2012" name="PLoS ONE">
        <title>Gene sets for utilization of primary and secondary nutrition supplies in the distal gut of endangered iberian lynx.</title>
        <authorList>
            <person name="Alcaide M."/>
            <person name="Messina E."/>
            <person name="Richter M."/>
            <person name="Bargiela R."/>
            <person name="Peplies J."/>
            <person name="Huws S.A."/>
            <person name="Newbold C.J."/>
            <person name="Golyshin P.N."/>
            <person name="Simon M.A."/>
            <person name="Lopez G."/>
            <person name="Yakimov M.M."/>
            <person name="Ferrer M."/>
        </authorList>
    </citation>
    <scope>NUCLEOTIDE SEQUENCE</scope>
</reference>
<dbReference type="Gene3D" id="3.40.50.450">
    <property type="match status" value="1"/>
</dbReference>
<evidence type="ECO:0000313" key="1">
    <source>
        <dbReference type="EMBL" id="EJW95178.1"/>
    </source>
</evidence>